<evidence type="ECO:0000313" key="2">
    <source>
        <dbReference type="EMBL" id="CAD8444173.1"/>
    </source>
</evidence>
<feature type="compositionally biased region" description="Basic and acidic residues" evidence="1">
    <location>
        <begin position="301"/>
        <end position="313"/>
    </location>
</feature>
<feature type="region of interest" description="Disordered" evidence="1">
    <location>
        <begin position="289"/>
        <end position="320"/>
    </location>
</feature>
<dbReference type="GO" id="GO:0004176">
    <property type="term" value="F:ATP-dependent peptidase activity"/>
    <property type="evidence" value="ECO:0007669"/>
    <property type="project" value="InterPro"/>
</dbReference>
<dbReference type="SUPFAM" id="SSF140990">
    <property type="entry name" value="FtsH protease domain-like"/>
    <property type="match status" value="1"/>
</dbReference>
<organism evidence="2">
    <name type="scientific">Micromonas pusilla</name>
    <name type="common">Picoplanktonic green alga</name>
    <name type="synonym">Chromulina pusilla</name>
    <dbReference type="NCBI Taxonomy" id="38833"/>
    <lineage>
        <taxon>Eukaryota</taxon>
        <taxon>Viridiplantae</taxon>
        <taxon>Chlorophyta</taxon>
        <taxon>Mamiellophyceae</taxon>
        <taxon>Mamiellales</taxon>
        <taxon>Mamiellaceae</taxon>
        <taxon>Micromonas</taxon>
    </lineage>
</organism>
<name>A0A7S0D7Q2_MICPS</name>
<dbReference type="EMBL" id="HBEN01010046">
    <property type="protein sequence ID" value="CAD8444173.1"/>
    <property type="molecule type" value="Transcribed_RNA"/>
</dbReference>
<evidence type="ECO:0000256" key="1">
    <source>
        <dbReference type="SAM" id="MobiDB-lite"/>
    </source>
</evidence>
<dbReference type="GO" id="GO:0004222">
    <property type="term" value="F:metalloendopeptidase activity"/>
    <property type="evidence" value="ECO:0007669"/>
    <property type="project" value="InterPro"/>
</dbReference>
<reference evidence="2" key="1">
    <citation type="submission" date="2021-01" db="EMBL/GenBank/DDBJ databases">
        <authorList>
            <person name="Corre E."/>
            <person name="Pelletier E."/>
            <person name="Niang G."/>
            <person name="Scheremetjew M."/>
            <person name="Finn R."/>
            <person name="Kale V."/>
            <person name="Holt S."/>
            <person name="Cochrane G."/>
            <person name="Meng A."/>
            <person name="Brown T."/>
            <person name="Cohen L."/>
        </authorList>
    </citation>
    <scope>NUCLEOTIDE SEQUENCE</scope>
    <source>
        <strain evidence="2">CCAC1681</strain>
    </source>
</reference>
<protein>
    <submittedName>
        <fullName evidence="2">Uncharacterized protein</fullName>
    </submittedName>
</protein>
<dbReference type="GO" id="GO:0005524">
    <property type="term" value="F:ATP binding"/>
    <property type="evidence" value="ECO:0007669"/>
    <property type="project" value="InterPro"/>
</dbReference>
<dbReference type="Gene3D" id="1.20.58.760">
    <property type="entry name" value="Peptidase M41"/>
    <property type="match status" value="1"/>
</dbReference>
<dbReference type="AlphaFoldDB" id="A0A7S0D7Q2"/>
<feature type="region of interest" description="Disordered" evidence="1">
    <location>
        <begin position="81"/>
        <end position="100"/>
    </location>
</feature>
<proteinExistence type="predicted"/>
<sequence>MTVLVAGQMAERYLYGPDKVSQYGVLDMKEATAMACEMVMMHGWSDLGPIAVLQDLSAEEKYLKAGKQKGQNKVDAGRARGKLWGAPEGKGEDLQSARSKAKRENEDAQMLLLGLSDELDLLIANEVRKIFVKACQRAVMIMHDPKGTEMLFTLREALSTAKEINGLNLHRVFDKFGLKKHRDFNLVDLNWGKEYELYWDEFVNHIWADDANNTGFWKLVQEQWRYTVVEPTMYEREVRGGKKTLGEGEEPVTPDLPEWAREYVRSLDVGAREEMLMYAPKDVQDRIRDGRPAVYDGPGFGKRDIRTERDFENPHVPSNE</sequence>
<accession>A0A7S0D7Q2</accession>
<dbReference type="GO" id="GO:0006508">
    <property type="term" value="P:proteolysis"/>
    <property type="evidence" value="ECO:0007669"/>
    <property type="project" value="InterPro"/>
</dbReference>
<gene>
    <name evidence="2" type="ORF">MSP1401_LOCUS8305</name>
</gene>
<dbReference type="InterPro" id="IPR037219">
    <property type="entry name" value="Peptidase_M41-like"/>
</dbReference>